<accession>A0ABP9C025</accession>
<organism evidence="1 2">
    <name type="scientific">Streptomyces ziwulingensis</name>
    <dbReference type="NCBI Taxonomy" id="1045501"/>
    <lineage>
        <taxon>Bacteria</taxon>
        <taxon>Bacillati</taxon>
        <taxon>Actinomycetota</taxon>
        <taxon>Actinomycetes</taxon>
        <taxon>Kitasatosporales</taxon>
        <taxon>Streptomycetaceae</taxon>
        <taxon>Streptomyces</taxon>
    </lineage>
</organism>
<dbReference type="RefSeq" id="WP_345620408.1">
    <property type="nucleotide sequence ID" value="NZ_BAABIG010000026.1"/>
</dbReference>
<evidence type="ECO:0000313" key="1">
    <source>
        <dbReference type="EMBL" id="GAA4801653.1"/>
    </source>
</evidence>
<name>A0ABP9C025_9ACTN</name>
<dbReference type="Proteomes" id="UP001501265">
    <property type="component" value="Unassembled WGS sequence"/>
</dbReference>
<keyword evidence="2" id="KW-1185">Reference proteome</keyword>
<dbReference type="EMBL" id="BAABIG010000026">
    <property type="protein sequence ID" value="GAA4801653.1"/>
    <property type="molecule type" value="Genomic_DNA"/>
</dbReference>
<reference evidence="2" key="1">
    <citation type="journal article" date="2019" name="Int. J. Syst. Evol. Microbiol.">
        <title>The Global Catalogue of Microorganisms (GCM) 10K type strain sequencing project: providing services to taxonomists for standard genome sequencing and annotation.</title>
        <authorList>
            <consortium name="The Broad Institute Genomics Platform"/>
            <consortium name="The Broad Institute Genome Sequencing Center for Infectious Disease"/>
            <person name="Wu L."/>
            <person name="Ma J."/>
        </authorList>
    </citation>
    <scope>NUCLEOTIDE SEQUENCE [LARGE SCALE GENOMIC DNA]</scope>
    <source>
        <strain evidence="2">JCM 18081</strain>
    </source>
</reference>
<sequence>MYRCEARTRLDNDVQATAELMPTAFDSIEWVSDYVGENLFHCELEDVPHDHHAAFLRNGTSREPCTDVYLCWRDESGPQWLEDVEVCLKVENPMAPGCTIFRGHPGKCDWEYIGPSMLAVLVQSDHFVRELRLSHLLAFPVSPAERQEDA</sequence>
<gene>
    <name evidence="1" type="ORF">GCM10023220_33020</name>
</gene>
<proteinExistence type="predicted"/>
<evidence type="ECO:0000313" key="2">
    <source>
        <dbReference type="Proteomes" id="UP001501265"/>
    </source>
</evidence>
<protein>
    <submittedName>
        <fullName evidence="1">Uncharacterized protein</fullName>
    </submittedName>
</protein>
<comment type="caution">
    <text evidence="1">The sequence shown here is derived from an EMBL/GenBank/DDBJ whole genome shotgun (WGS) entry which is preliminary data.</text>
</comment>